<dbReference type="RefSeq" id="WP_128352011.1">
    <property type="nucleotide sequence ID" value="NZ_RSFE01000003.1"/>
</dbReference>
<sequence>MSQYFSIHSENPQKRLIQQAAEIILKGGVVVYPTDSGYAIGCRIGDKNAMELICRIRNIDKDHNFTLMCRDLSELSIYARVDNPAFRLLKNNTPGAYTFILKGTKEVPRRLLNPKRKTIGIRVSDDPIVMALLEALGEPLMSTSLILDDNEFAESDPNEIRERLERQVDLIIDGEHRAEEQTTVIDLADDVVKVARQGAGDVSPFVDQ</sequence>
<dbReference type="Pfam" id="PF01300">
    <property type="entry name" value="Sua5_yciO_yrdC"/>
    <property type="match status" value="1"/>
</dbReference>
<dbReference type="InterPro" id="IPR052532">
    <property type="entry name" value="SUA5_domain"/>
</dbReference>
<accession>A0A451GF21</accession>
<dbReference type="NCBIfam" id="TIGR00057">
    <property type="entry name" value="L-threonylcarbamoyladenylate synthase"/>
    <property type="match status" value="1"/>
</dbReference>
<dbReference type="Proteomes" id="UP000288789">
    <property type="component" value="Unassembled WGS sequence"/>
</dbReference>
<organism evidence="2 3">
    <name type="scientific">Pseudidiomarina gelatinasegens</name>
    <dbReference type="NCBI Taxonomy" id="2487740"/>
    <lineage>
        <taxon>Bacteria</taxon>
        <taxon>Pseudomonadati</taxon>
        <taxon>Pseudomonadota</taxon>
        <taxon>Gammaproteobacteria</taxon>
        <taxon>Alteromonadales</taxon>
        <taxon>Idiomarinaceae</taxon>
        <taxon>Pseudidiomarina</taxon>
    </lineage>
</organism>
<dbReference type="Gene3D" id="3.90.870.10">
    <property type="entry name" value="DHBP synthase"/>
    <property type="match status" value="1"/>
</dbReference>
<reference evidence="2 3" key="1">
    <citation type="submission" date="2018-12" db="EMBL/GenBank/DDBJ databases">
        <authorList>
            <person name="Li A."/>
            <person name="Zhang M."/>
            <person name="Zhu H."/>
        </authorList>
    </citation>
    <scope>NUCLEOTIDE SEQUENCE [LARGE SCALE GENOMIC DNA]</scope>
    <source>
        <strain evidence="2 3">R04H25</strain>
    </source>
</reference>
<protein>
    <submittedName>
        <fullName evidence="2">Threonylcarbamoyl-AMP synthase</fullName>
    </submittedName>
</protein>
<dbReference type="OrthoDB" id="9781656at2"/>
<dbReference type="PANTHER" id="PTHR42828">
    <property type="entry name" value="DHBP SYNTHASE RIBB-LIKE ALPHA/BETA DOMAIN-CONTAINING PROTEIN"/>
    <property type="match status" value="1"/>
</dbReference>
<evidence type="ECO:0000313" key="3">
    <source>
        <dbReference type="Proteomes" id="UP000288789"/>
    </source>
</evidence>
<dbReference type="GO" id="GO:0003725">
    <property type="term" value="F:double-stranded RNA binding"/>
    <property type="evidence" value="ECO:0007669"/>
    <property type="project" value="InterPro"/>
</dbReference>
<comment type="caution">
    <text evidence="2">The sequence shown here is derived from an EMBL/GenBank/DDBJ whole genome shotgun (WGS) entry which is preliminary data.</text>
</comment>
<proteinExistence type="predicted"/>
<dbReference type="EMBL" id="RSFE01000003">
    <property type="protein sequence ID" value="RWU11722.1"/>
    <property type="molecule type" value="Genomic_DNA"/>
</dbReference>
<name>A0A451GF21_9GAMM</name>
<dbReference type="InterPro" id="IPR006070">
    <property type="entry name" value="Sua5-like_dom"/>
</dbReference>
<keyword evidence="3" id="KW-1185">Reference proteome</keyword>
<gene>
    <name evidence="2" type="ORF">EGC76_05545</name>
</gene>
<evidence type="ECO:0000313" key="2">
    <source>
        <dbReference type="EMBL" id="RWU11722.1"/>
    </source>
</evidence>
<dbReference type="PROSITE" id="PS51163">
    <property type="entry name" value="YRDC"/>
    <property type="match status" value="1"/>
</dbReference>
<dbReference type="InterPro" id="IPR017945">
    <property type="entry name" value="DHBP_synth_RibB-like_a/b_dom"/>
</dbReference>
<evidence type="ECO:0000259" key="1">
    <source>
        <dbReference type="PROSITE" id="PS51163"/>
    </source>
</evidence>
<feature type="domain" description="YrdC-like" evidence="1">
    <location>
        <begin position="14"/>
        <end position="200"/>
    </location>
</feature>
<dbReference type="PANTHER" id="PTHR42828:SF3">
    <property type="entry name" value="THREONYLCARBAMOYL-AMP SYNTHASE"/>
    <property type="match status" value="1"/>
</dbReference>
<dbReference type="SUPFAM" id="SSF55821">
    <property type="entry name" value="YrdC/RibB"/>
    <property type="match status" value="1"/>
</dbReference>
<dbReference type="AlphaFoldDB" id="A0A451GF21"/>